<dbReference type="PATRIC" id="fig|861299.3.peg.3541"/>
<evidence type="ECO:0000313" key="4">
    <source>
        <dbReference type="Proteomes" id="UP000019151"/>
    </source>
</evidence>
<evidence type="ECO:0000259" key="1">
    <source>
        <dbReference type="Pfam" id="PF00534"/>
    </source>
</evidence>
<dbReference type="PANTHER" id="PTHR45947:SF3">
    <property type="entry name" value="SULFOQUINOVOSYL TRANSFERASE SQD2"/>
    <property type="match status" value="1"/>
</dbReference>
<dbReference type="AlphaFoldDB" id="W0RJR9"/>
<dbReference type="Gene3D" id="3.40.50.2000">
    <property type="entry name" value="Glycogen Phosphorylase B"/>
    <property type="match status" value="2"/>
</dbReference>
<dbReference type="STRING" id="861299.J421_3489"/>
<protein>
    <submittedName>
        <fullName evidence="3">Glycosyl transferase group 1</fullName>
    </submittedName>
</protein>
<dbReference type="InParanoid" id="W0RJR9"/>
<dbReference type="GO" id="GO:0016757">
    <property type="term" value="F:glycosyltransferase activity"/>
    <property type="evidence" value="ECO:0007669"/>
    <property type="project" value="InterPro"/>
</dbReference>
<evidence type="ECO:0000259" key="2">
    <source>
        <dbReference type="Pfam" id="PF13439"/>
    </source>
</evidence>
<organism evidence="3 4">
    <name type="scientific">Gemmatirosa kalamazoonensis</name>
    <dbReference type="NCBI Taxonomy" id="861299"/>
    <lineage>
        <taxon>Bacteria</taxon>
        <taxon>Pseudomonadati</taxon>
        <taxon>Gemmatimonadota</taxon>
        <taxon>Gemmatimonadia</taxon>
        <taxon>Gemmatimonadales</taxon>
        <taxon>Gemmatimonadaceae</taxon>
        <taxon>Gemmatirosa</taxon>
    </lineage>
</organism>
<dbReference type="InterPro" id="IPR050194">
    <property type="entry name" value="Glycosyltransferase_grp1"/>
</dbReference>
<proteinExistence type="predicted"/>
<keyword evidence="3" id="KW-0808">Transferase</keyword>
<dbReference type="SUPFAM" id="SSF53756">
    <property type="entry name" value="UDP-Glycosyltransferase/glycogen phosphorylase"/>
    <property type="match status" value="1"/>
</dbReference>
<dbReference type="eggNOG" id="COG0438">
    <property type="taxonomic scope" value="Bacteria"/>
</dbReference>
<sequence>MVTNVLPGPGLAVHGGPRIALTTEWLTAFGGAERCLVEFQRVFPDAPIYTSVYEPRGLPAEHRGWTVRPSFLQRMPLARRNHRPFFPLMPLAFESFDLSEYDLVLTTSSAAAKGVITPPDVPNLCYCYTPPRYLWDQYHQQTKGLRGKAFIGVAAHWLRVWDRAAADRVDHFLAISETVASRIRRYYRREAAVVHPPVDTQRFRPNGLPSEDFLLVVSRLVPYKRVDQAVIAATRLGVPLKVVGVGPEMQRLRALAGRNVTFLGWRDDAEVADLYARCRAFVFPGLDDFGIAPVEAMASGRPVVAYGRGGATETVIDGVTGILYDEQTDAALAGAIEELMSRSFDAAACRAQAERFDSSIFRTRIAGAVADALGARPRDAELPPAVVASSGVLSFG</sequence>
<dbReference type="InterPro" id="IPR028098">
    <property type="entry name" value="Glyco_trans_4-like_N"/>
</dbReference>
<dbReference type="HOGENOM" id="CLU_041001_0_0_0"/>
<dbReference type="Pfam" id="PF00534">
    <property type="entry name" value="Glycos_transf_1"/>
    <property type="match status" value="1"/>
</dbReference>
<name>W0RJR9_9BACT</name>
<gene>
    <name evidence="3" type="ORF">J421_3489</name>
</gene>
<feature type="domain" description="Glycosyltransferase subfamily 4-like N-terminal" evidence="2">
    <location>
        <begin position="29"/>
        <end position="202"/>
    </location>
</feature>
<dbReference type="Pfam" id="PF13439">
    <property type="entry name" value="Glyco_transf_4"/>
    <property type="match status" value="1"/>
</dbReference>
<dbReference type="PANTHER" id="PTHR45947">
    <property type="entry name" value="SULFOQUINOVOSYL TRANSFERASE SQD2"/>
    <property type="match status" value="1"/>
</dbReference>
<keyword evidence="4" id="KW-1185">Reference proteome</keyword>
<dbReference type="EMBL" id="CP007128">
    <property type="protein sequence ID" value="AHG91026.1"/>
    <property type="molecule type" value="Genomic_DNA"/>
</dbReference>
<dbReference type="InterPro" id="IPR001296">
    <property type="entry name" value="Glyco_trans_1"/>
</dbReference>
<dbReference type="OrthoDB" id="9801609at2"/>
<dbReference type="KEGG" id="gba:J421_3489"/>
<reference evidence="3 4" key="1">
    <citation type="journal article" date="2014" name="Genome Announc.">
        <title>Genome Sequence and Methylome of Soil Bacterium Gemmatirosa kalamazoonensis KBS708T, a Member of the Rarely Cultivated Gemmatimonadetes Phylum.</title>
        <authorList>
            <person name="Debruyn J.M."/>
            <person name="Radosevich M."/>
            <person name="Wommack K.E."/>
            <person name="Polson S.W."/>
            <person name="Hauser L.J."/>
            <person name="Fawaz M.N."/>
            <person name="Korlach J."/>
            <person name="Tsai Y.C."/>
        </authorList>
    </citation>
    <scope>NUCLEOTIDE SEQUENCE [LARGE SCALE GENOMIC DNA]</scope>
    <source>
        <strain evidence="3 4">KBS708</strain>
    </source>
</reference>
<dbReference type="Proteomes" id="UP000019151">
    <property type="component" value="Chromosome"/>
</dbReference>
<evidence type="ECO:0000313" key="3">
    <source>
        <dbReference type="EMBL" id="AHG91026.1"/>
    </source>
</evidence>
<feature type="domain" description="Glycosyl transferase family 1" evidence="1">
    <location>
        <begin position="208"/>
        <end position="354"/>
    </location>
</feature>
<accession>W0RJR9</accession>